<evidence type="ECO:0000256" key="4">
    <source>
        <dbReference type="SAM" id="MobiDB-lite"/>
    </source>
</evidence>
<keyword evidence="8" id="KW-1185">Reference proteome</keyword>
<dbReference type="Proteomes" id="UP000006727">
    <property type="component" value="Chromosome 26"/>
</dbReference>
<evidence type="ECO:0000313" key="8">
    <source>
        <dbReference type="Proteomes" id="UP000006727"/>
    </source>
</evidence>
<dbReference type="EMBL" id="ABEU02000026">
    <property type="protein sequence ID" value="PNR26673.1"/>
    <property type="molecule type" value="Genomic_DNA"/>
</dbReference>
<feature type="region of interest" description="Disordered" evidence="4">
    <location>
        <begin position="527"/>
        <end position="553"/>
    </location>
</feature>
<comment type="similarity">
    <text evidence="2">Belongs to the IQD family.</text>
</comment>
<evidence type="ECO:0000313" key="6">
    <source>
        <dbReference type="EMBL" id="PNR26673.1"/>
    </source>
</evidence>
<dbReference type="STRING" id="3218.A0A2K1IBL6"/>
<dbReference type="Pfam" id="PF00612">
    <property type="entry name" value="IQ"/>
    <property type="match status" value="1"/>
</dbReference>
<evidence type="ECO:0000313" key="7">
    <source>
        <dbReference type="EnsemblPlants" id="Pp3c26_2929V3.1"/>
    </source>
</evidence>
<proteinExistence type="inferred from homology"/>
<feature type="compositionally biased region" description="Polar residues" evidence="4">
    <location>
        <begin position="529"/>
        <end position="553"/>
    </location>
</feature>
<dbReference type="GeneID" id="112277682"/>
<dbReference type="InterPro" id="IPR000048">
    <property type="entry name" value="IQ_motif_EF-hand-BS"/>
</dbReference>
<feature type="compositionally biased region" description="Basic and acidic residues" evidence="4">
    <location>
        <begin position="63"/>
        <end position="84"/>
    </location>
</feature>
<dbReference type="Pfam" id="PF13178">
    <property type="entry name" value="DUF4005"/>
    <property type="match status" value="1"/>
</dbReference>
<dbReference type="PANTHER" id="PTHR32295">
    <property type="entry name" value="IQ-DOMAIN 5-RELATED"/>
    <property type="match status" value="1"/>
</dbReference>
<dbReference type="GO" id="GO:0005516">
    <property type="term" value="F:calmodulin binding"/>
    <property type="evidence" value="ECO:0007669"/>
    <property type="project" value="UniProtKB-KW"/>
</dbReference>
<dbReference type="RefSeq" id="XP_024366061.1">
    <property type="nucleotide sequence ID" value="XM_024510293.2"/>
</dbReference>
<protein>
    <recommendedName>
        <fullName evidence="5">DUF4005 domain-containing protein</fullName>
    </recommendedName>
</protein>
<feature type="region of interest" description="Disordered" evidence="4">
    <location>
        <begin position="453"/>
        <end position="478"/>
    </location>
</feature>
<evidence type="ECO:0000256" key="2">
    <source>
        <dbReference type="ARBA" id="ARBA00024341"/>
    </source>
</evidence>
<feature type="compositionally biased region" description="Basic and acidic residues" evidence="4">
    <location>
        <begin position="18"/>
        <end position="31"/>
    </location>
</feature>
<dbReference type="EnsemblPlants" id="Pp3c26_2929V3.1">
    <property type="protein sequence ID" value="Pp3c26_2929V3.1"/>
    <property type="gene ID" value="Pp3c26_2929"/>
</dbReference>
<reference evidence="6 8" key="2">
    <citation type="journal article" date="2018" name="Plant J.">
        <title>The Physcomitrella patens chromosome-scale assembly reveals moss genome structure and evolution.</title>
        <authorList>
            <person name="Lang D."/>
            <person name="Ullrich K.K."/>
            <person name="Murat F."/>
            <person name="Fuchs J."/>
            <person name="Jenkins J."/>
            <person name="Haas F.B."/>
            <person name="Piednoel M."/>
            <person name="Gundlach H."/>
            <person name="Van Bel M."/>
            <person name="Meyberg R."/>
            <person name="Vives C."/>
            <person name="Morata J."/>
            <person name="Symeonidi A."/>
            <person name="Hiss M."/>
            <person name="Muchero W."/>
            <person name="Kamisugi Y."/>
            <person name="Saleh O."/>
            <person name="Blanc G."/>
            <person name="Decker E.L."/>
            <person name="van Gessel N."/>
            <person name="Grimwood J."/>
            <person name="Hayes R.D."/>
            <person name="Graham S.W."/>
            <person name="Gunter L.E."/>
            <person name="McDaniel S.F."/>
            <person name="Hoernstein S.N.W."/>
            <person name="Larsson A."/>
            <person name="Li F.W."/>
            <person name="Perroud P.F."/>
            <person name="Phillips J."/>
            <person name="Ranjan P."/>
            <person name="Rokshar D.S."/>
            <person name="Rothfels C.J."/>
            <person name="Schneider L."/>
            <person name="Shu S."/>
            <person name="Stevenson D.W."/>
            <person name="Thummler F."/>
            <person name="Tillich M."/>
            <person name="Villarreal Aguilar J.C."/>
            <person name="Widiez T."/>
            <person name="Wong G.K."/>
            <person name="Wymore A."/>
            <person name="Zhang Y."/>
            <person name="Zimmer A.D."/>
            <person name="Quatrano R.S."/>
            <person name="Mayer K.F.X."/>
            <person name="Goodstein D."/>
            <person name="Casacuberta J.M."/>
            <person name="Vandepoele K."/>
            <person name="Reski R."/>
            <person name="Cuming A.C."/>
            <person name="Tuskan G.A."/>
            <person name="Maumus F."/>
            <person name="Salse J."/>
            <person name="Schmutz J."/>
            <person name="Rensing S.A."/>
        </authorList>
    </citation>
    <scope>NUCLEOTIDE SEQUENCE [LARGE SCALE GENOMIC DNA]</scope>
    <source>
        <strain evidence="7 8">cv. Gransden 2004</strain>
    </source>
</reference>
<dbReference type="InterPro" id="IPR025064">
    <property type="entry name" value="DUF4005"/>
</dbReference>
<comment type="subunit">
    <text evidence="3">Binds to multiple calmodulin (CaM) in the presence of Ca(2+) and CaM-like proteins.</text>
</comment>
<reference evidence="6 8" key="1">
    <citation type="journal article" date="2008" name="Science">
        <title>The Physcomitrella genome reveals evolutionary insights into the conquest of land by plants.</title>
        <authorList>
            <person name="Rensing S."/>
            <person name="Lang D."/>
            <person name="Zimmer A."/>
            <person name="Terry A."/>
            <person name="Salamov A."/>
            <person name="Shapiro H."/>
            <person name="Nishiyama T."/>
            <person name="Perroud P.-F."/>
            <person name="Lindquist E."/>
            <person name="Kamisugi Y."/>
            <person name="Tanahashi T."/>
            <person name="Sakakibara K."/>
            <person name="Fujita T."/>
            <person name="Oishi K."/>
            <person name="Shin-I T."/>
            <person name="Kuroki Y."/>
            <person name="Toyoda A."/>
            <person name="Suzuki Y."/>
            <person name="Hashimoto A."/>
            <person name="Yamaguchi K."/>
            <person name="Sugano A."/>
            <person name="Kohara Y."/>
            <person name="Fujiyama A."/>
            <person name="Anterola A."/>
            <person name="Aoki S."/>
            <person name="Ashton N."/>
            <person name="Barbazuk W.B."/>
            <person name="Barker E."/>
            <person name="Bennetzen J."/>
            <person name="Bezanilla M."/>
            <person name="Blankenship R."/>
            <person name="Cho S.H."/>
            <person name="Dutcher S."/>
            <person name="Estelle M."/>
            <person name="Fawcett J.A."/>
            <person name="Gundlach H."/>
            <person name="Hanada K."/>
            <person name="Heyl A."/>
            <person name="Hicks K.A."/>
            <person name="Hugh J."/>
            <person name="Lohr M."/>
            <person name="Mayer K."/>
            <person name="Melkozernov A."/>
            <person name="Murata T."/>
            <person name="Nelson D."/>
            <person name="Pils B."/>
            <person name="Prigge M."/>
            <person name="Reiss B."/>
            <person name="Renner T."/>
            <person name="Rombauts S."/>
            <person name="Rushton P."/>
            <person name="Sanderfoot A."/>
            <person name="Schween G."/>
            <person name="Shiu S.-H."/>
            <person name="Stueber K."/>
            <person name="Theodoulou F.L."/>
            <person name="Tu H."/>
            <person name="Van de Peer Y."/>
            <person name="Verrier P.J."/>
            <person name="Waters E."/>
            <person name="Wood A."/>
            <person name="Yang L."/>
            <person name="Cove D."/>
            <person name="Cuming A."/>
            <person name="Hasebe M."/>
            <person name="Lucas S."/>
            <person name="Mishler D.B."/>
            <person name="Reski R."/>
            <person name="Grigoriev I."/>
            <person name="Quatrano R.S."/>
            <person name="Boore J.L."/>
        </authorList>
    </citation>
    <scope>NUCLEOTIDE SEQUENCE [LARGE SCALE GENOMIC DNA]</scope>
    <source>
        <strain evidence="7 8">cv. Gransden 2004</strain>
    </source>
</reference>
<evidence type="ECO:0000256" key="1">
    <source>
        <dbReference type="ARBA" id="ARBA00022860"/>
    </source>
</evidence>
<feature type="region of interest" description="Disordered" evidence="4">
    <location>
        <begin position="333"/>
        <end position="394"/>
    </location>
</feature>
<accession>A0A2K1IBL6</accession>
<dbReference type="EnsemblPlants" id="Pp3c26_2929V3.2">
    <property type="protein sequence ID" value="Pp3c26_2929V3.2"/>
    <property type="gene ID" value="Pp3c26_2929"/>
</dbReference>
<feature type="domain" description="DUF4005" evidence="5">
    <location>
        <begin position="429"/>
        <end position="492"/>
    </location>
</feature>
<dbReference type="Gramene" id="Pp3c26_2929V3.2">
    <property type="protein sequence ID" value="Pp3c26_2929V3.2"/>
    <property type="gene ID" value="Pp3c26_2929"/>
</dbReference>
<organism evidence="6">
    <name type="scientific">Physcomitrium patens</name>
    <name type="common">Spreading-leaved earth moss</name>
    <name type="synonym">Physcomitrella patens</name>
    <dbReference type="NCBI Taxonomy" id="3218"/>
    <lineage>
        <taxon>Eukaryota</taxon>
        <taxon>Viridiplantae</taxon>
        <taxon>Streptophyta</taxon>
        <taxon>Embryophyta</taxon>
        <taxon>Bryophyta</taxon>
        <taxon>Bryophytina</taxon>
        <taxon>Bryopsida</taxon>
        <taxon>Funariidae</taxon>
        <taxon>Funariales</taxon>
        <taxon>Funariaceae</taxon>
        <taxon>Physcomitrium</taxon>
    </lineage>
</organism>
<dbReference type="CDD" id="cd23767">
    <property type="entry name" value="IQCD"/>
    <property type="match status" value="1"/>
</dbReference>
<evidence type="ECO:0000256" key="3">
    <source>
        <dbReference type="ARBA" id="ARBA00024378"/>
    </source>
</evidence>
<dbReference type="PaxDb" id="3218-PP1S306_23V6.1"/>
<dbReference type="PANTHER" id="PTHR32295:SF6">
    <property type="entry name" value="PROTEIN IQ-DOMAIN 18"/>
    <property type="match status" value="1"/>
</dbReference>
<dbReference type="FunCoup" id="A0A2K1IBL6">
    <property type="interactions" value="493"/>
</dbReference>
<dbReference type="Gramene" id="Pp3c26_2929V3.1">
    <property type="protein sequence ID" value="Pp3c26_2929V3.1"/>
    <property type="gene ID" value="Pp3c26_2929"/>
</dbReference>
<keyword evidence="1" id="KW-0112">Calmodulin-binding</keyword>
<evidence type="ECO:0000259" key="5">
    <source>
        <dbReference type="Pfam" id="PF13178"/>
    </source>
</evidence>
<sequence length="553" mass="61911">MGKRSTWFSTVKKAFRSPSKDNVKTAPRDLDLVGDLPPIEAKSKNKKRWSFGKSSYQPSATVDFKEQSAEKKEENRKQISEKPSDPAIFTSRKASTTVCSLTALSKITSPDVWAAIKIQTAFRAYLARRALRALKGLVRLQALVRGHTVRRQATITLRCMQALVRVQARVRARRVRMSEEGQAVQRQLWERRQLESRPRKSLDGGWNDSTQTIHAEKVKILNKQEAAMKRERALAYAFSHQLWKSAPNQTSQLHIDCEPDKLHWGWCWLERWMAARPWRNRTFDISAPKDVFEGHPVKTADLNTVQKKHEAADPRLPTPHSIYNKQRLHSAQNGAIRSESYSSNGPSMFTSNGHNHFSPSTMQRTTSQGALQPPATPPSGHKATPSLIRSASPRNLIRREELEEGGSAVSTTARSSPSAFRFGTCYSHAGSIRDDESLASCPSVPNYMQATQSARAKVRSHSQPKQRPGTLEKDGSWGSAKKRLSFPISENLISNSGPIMKPFRPAAYPQRSPSVKLGVRTERYVFSMGNDSQNGDAVTPSSTELSSSRAPFR</sequence>
<dbReference type="KEGG" id="ppp:112277682"/>
<feature type="region of interest" description="Disordered" evidence="4">
    <location>
        <begin position="15"/>
        <end position="87"/>
    </location>
</feature>
<reference evidence="7" key="3">
    <citation type="submission" date="2020-12" db="UniProtKB">
        <authorList>
            <consortium name="EnsemblPlants"/>
        </authorList>
    </citation>
    <scope>IDENTIFICATION</scope>
</reference>
<feature type="compositionally biased region" description="Polar residues" evidence="4">
    <location>
        <begin position="333"/>
        <end position="370"/>
    </location>
</feature>
<dbReference type="PROSITE" id="PS50096">
    <property type="entry name" value="IQ"/>
    <property type="match status" value="2"/>
</dbReference>
<name>A0A2K1IBL6_PHYPA</name>
<dbReference type="AlphaFoldDB" id="A0A2K1IBL6"/>
<gene>
    <name evidence="7" type="primary">LOC112277682</name>
    <name evidence="6" type="ORF">PHYPA_030154</name>
</gene>
<dbReference type="OrthoDB" id="1923765at2759"/>